<evidence type="ECO:0000313" key="3">
    <source>
        <dbReference type="Proteomes" id="UP001172457"/>
    </source>
</evidence>
<organism evidence="2 3">
    <name type="scientific">Centaurea solstitialis</name>
    <name type="common">yellow star-thistle</name>
    <dbReference type="NCBI Taxonomy" id="347529"/>
    <lineage>
        <taxon>Eukaryota</taxon>
        <taxon>Viridiplantae</taxon>
        <taxon>Streptophyta</taxon>
        <taxon>Embryophyta</taxon>
        <taxon>Tracheophyta</taxon>
        <taxon>Spermatophyta</taxon>
        <taxon>Magnoliopsida</taxon>
        <taxon>eudicotyledons</taxon>
        <taxon>Gunneridae</taxon>
        <taxon>Pentapetalae</taxon>
        <taxon>asterids</taxon>
        <taxon>campanulids</taxon>
        <taxon>Asterales</taxon>
        <taxon>Asteraceae</taxon>
        <taxon>Carduoideae</taxon>
        <taxon>Cardueae</taxon>
        <taxon>Centaureinae</taxon>
        <taxon>Centaurea</taxon>
    </lineage>
</organism>
<dbReference type="AlphaFoldDB" id="A0AA38TB22"/>
<keyword evidence="1" id="KW-0812">Transmembrane</keyword>
<dbReference type="EMBL" id="JARYMX010000004">
    <property type="protein sequence ID" value="KAJ9553713.1"/>
    <property type="molecule type" value="Genomic_DNA"/>
</dbReference>
<gene>
    <name evidence="2" type="ORF">OSB04_017758</name>
</gene>
<accession>A0AA38TB22</accession>
<reference evidence="2" key="1">
    <citation type="submission" date="2023-03" db="EMBL/GenBank/DDBJ databases">
        <title>Chromosome-scale reference genome and RAD-based genetic map of yellow starthistle (Centaurea solstitialis) reveal putative structural variation and QTLs associated with invader traits.</title>
        <authorList>
            <person name="Reatini B."/>
            <person name="Cang F.A."/>
            <person name="Jiang Q."/>
            <person name="Mckibben M.T.W."/>
            <person name="Barker M.S."/>
            <person name="Rieseberg L.H."/>
            <person name="Dlugosch K.M."/>
        </authorList>
    </citation>
    <scope>NUCLEOTIDE SEQUENCE</scope>
    <source>
        <strain evidence="2">CAN-66</strain>
        <tissue evidence="2">Leaf</tissue>
    </source>
</reference>
<comment type="caution">
    <text evidence="2">The sequence shown here is derived from an EMBL/GenBank/DDBJ whole genome shotgun (WGS) entry which is preliminary data.</text>
</comment>
<evidence type="ECO:0000313" key="2">
    <source>
        <dbReference type="EMBL" id="KAJ9553713.1"/>
    </source>
</evidence>
<protein>
    <submittedName>
        <fullName evidence="2">Uncharacterized protein</fullName>
    </submittedName>
</protein>
<keyword evidence="3" id="KW-1185">Reference proteome</keyword>
<evidence type="ECO:0000256" key="1">
    <source>
        <dbReference type="SAM" id="Phobius"/>
    </source>
</evidence>
<dbReference type="Proteomes" id="UP001172457">
    <property type="component" value="Chromosome 4"/>
</dbReference>
<feature type="transmembrane region" description="Helical" evidence="1">
    <location>
        <begin position="25"/>
        <end position="46"/>
    </location>
</feature>
<keyword evidence="1" id="KW-1133">Transmembrane helix</keyword>
<keyword evidence="1" id="KW-0472">Membrane</keyword>
<proteinExistence type="predicted"/>
<name>A0AA38TB22_9ASTR</name>
<sequence length="286" mass="32630">MKFLKSLNLEDCCSWLTSLAWRTSIAAIICLPVLLAFVSGISGRFLNCNLHFPRREIPHWFHHQRLGSSISFVVENDSVELTLWVDYIQEGKEVKWNGPAMEYIVCSEQPDKWHQMVSLGYATRAFRPEAKTWVNYGPQPYPLKTGDRIEVCFEARGNLKVEKCVIKAAERSSVVTTEIDEDVNALEISCNEDKVSKRWKPYSPLATSCTDLRMNQVLFCFKFSCRLAVTEIEFSGSVKSRLVSLAEAPFIPKNCLLKENGLAYVDMQENERVPSNHKSGKIRDSH</sequence>